<feature type="compositionally biased region" description="Low complexity" evidence="1">
    <location>
        <begin position="402"/>
        <end position="411"/>
    </location>
</feature>
<dbReference type="GO" id="GO:0005737">
    <property type="term" value="C:cytoplasm"/>
    <property type="evidence" value="ECO:0007669"/>
    <property type="project" value="TreeGrafter"/>
</dbReference>
<dbReference type="OrthoDB" id="2449239at2759"/>
<dbReference type="PANTHER" id="PTHR44167:SF24">
    <property type="entry name" value="SERINE_THREONINE-PROTEIN KINASE CHK2"/>
    <property type="match status" value="1"/>
</dbReference>
<feature type="compositionally biased region" description="Low complexity" evidence="1">
    <location>
        <begin position="298"/>
        <end position="317"/>
    </location>
</feature>
<gene>
    <name evidence="3" type="ORF">FWILDA_LOCUS2326</name>
</gene>
<dbReference type="CDD" id="cd00180">
    <property type="entry name" value="PKc"/>
    <property type="match status" value="1"/>
</dbReference>
<dbReference type="PANTHER" id="PTHR44167">
    <property type="entry name" value="OVARIAN-SPECIFIC SERINE/THREONINE-PROTEIN KINASE LOK-RELATED"/>
    <property type="match status" value="1"/>
</dbReference>
<feature type="region of interest" description="Disordered" evidence="1">
    <location>
        <begin position="290"/>
        <end position="445"/>
    </location>
</feature>
<feature type="region of interest" description="Disordered" evidence="1">
    <location>
        <begin position="745"/>
        <end position="765"/>
    </location>
</feature>
<evidence type="ECO:0000259" key="2">
    <source>
        <dbReference type="PROSITE" id="PS50011"/>
    </source>
</evidence>
<dbReference type="GO" id="GO:0005634">
    <property type="term" value="C:nucleus"/>
    <property type="evidence" value="ECO:0007669"/>
    <property type="project" value="TreeGrafter"/>
</dbReference>
<dbReference type="GO" id="GO:0044773">
    <property type="term" value="P:mitotic DNA damage checkpoint signaling"/>
    <property type="evidence" value="ECO:0007669"/>
    <property type="project" value="TreeGrafter"/>
</dbReference>
<dbReference type="PROSITE" id="PS50011">
    <property type="entry name" value="PROTEIN_KINASE_DOM"/>
    <property type="match status" value="1"/>
</dbReference>
<evidence type="ECO:0000313" key="3">
    <source>
        <dbReference type="EMBL" id="CAI2165950.1"/>
    </source>
</evidence>
<evidence type="ECO:0000256" key="1">
    <source>
        <dbReference type="SAM" id="MobiDB-lite"/>
    </source>
</evidence>
<proteinExistence type="predicted"/>
<dbReference type="InterPro" id="IPR035892">
    <property type="entry name" value="C2_domain_sf"/>
</dbReference>
<organism evidence="3 4">
    <name type="scientific">Funneliformis geosporum</name>
    <dbReference type="NCBI Taxonomy" id="1117311"/>
    <lineage>
        <taxon>Eukaryota</taxon>
        <taxon>Fungi</taxon>
        <taxon>Fungi incertae sedis</taxon>
        <taxon>Mucoromycota</taxon>
        <taxon>Glomeromycotina</taxon>
        <taxon>Glomeromycetes</taxon>
        <taxon>Glomerales</taxon>
        <taxon>Glomeraceae</taxon>
        <taxon>Funneliformis</taxon>
    </lineage>
</organism>
<dbReference type="GO" id="GO:0004674">
    <property type="term" value="F:protein serine/threonine kinase activity"/>
    <property type="evidence" value="ECO:0007669"/>
    <property type="project" value="TreeGrafter"/>
</dbReference>
<protein>
    <submittedName>
        <fullName evidence="3">5434_t:CDS:1</fullName>
    </submittedName>
</protein>
<dbReference type="EMBL" id="CAMKVN010000260">
    <property type="protein sequence ID" value="CAI2165950.1"/>
    <property type="molecule type" value="Genomic_DNA"/>
</dbReference>
<reference evidence="3" key="1">
    <citation type="submission" date="2022-08" db="EMBL/GenBank/DDBJ databases">
        <authorList>
            <person name="Kallberg Y."/>
            <person name="Tangrot J."/>
            <person name="Rosling A."/>
        </authorList>
    </citation>
    <scope>NUCLEOTIDE SEQUENCE</scope>
    <source>
        <strain evidence="3">Wild A</strain>
    </source>
</reference>
<comment type="caution">
    <text evidence="3">The sequence shown here is derived from an EMBL/GenBank/DDBJ whole genome shotgun (WGS) entry which is preliminary data.</text>
</comment>
<name>A0A9W4SEC1_9GLOM</name>
<dbReference type="SMART" id="SM00220">
    <property type="entry name" value="S_TKc"/>
    <property type="match status" value="1"/>
</dbReference>
<dbReference type="Pfam" id="PF00069">
    <property type="entry name" value="Pkinase"/>
    <property type="match status" value="1"/>
</dbReference>
<dbReference type="GO" id="GO:0005524">
    <property type="term" value="F:ATP binding"/>
    <property type="evidence" value="ECO:0007669"/>
    <property type="project" value="InterPro"/>
</dbReference>
<evidence type="ECO:0000313" key="4">
    <source>
        <dbReference type="Proteomes" id="UP001153678"/>
    </source>
</evidence>
<dbReference type="SUPFAM" id="SSF56112">
    <property type="entry name" value="Protein kinase-like (PK-like)"/>
    <property type="match status" value="1"/>
</dbReference>
<feature type="compositionally biased region" description="Polar residues" evidence="1">
    <location>
        <begin position="412"/>
        <end position="421"/>
    </location>
</feature>
<dbReference type="SUPFAM" id="SSF49562">
    <property type="entry name" value="C2 domain (Calcium/lipid-binding domain, CaLB)"/>
    <property type="match status" value="1"/>
</dbReference>
<feature type="compositionally biased region" description="Low complexity" evidence="1">
    <location>
        <begin position="385"/>
        <end position="394"/>
    </location>
</feature>
<dbReference type="AlphaFoldDB" id="A0A9W4SEC1"/>
<dbReference type="InterPro" id="IPR000719">
    <property type="entry name" value="Prot_kinase_dom"/>
</dbReference>
<keyword evidence="4" id="KW-1185">Reference proteome</keyword>
<feature type="domain" description="Protein kinase" evidence="2">
    <location>
        <begin position="455"/>
        <end position="740"/>
    </location>
</feature>
<sequence length="765" mass="88144">MGDSRTHTMSSSVTSRAPPEILGSAIFSKIRCYLKPEQISRRIFARPKILVEIYYNQTRQCTTKSEMYVLNHDKTKKRANWNEQIFFKVSNMATEFHIIVYNTAVSGPEGILGEVIEKFDNFELFKHEENRITLPLKKFPRDEQIGEVFFILHMLSNKSPRYMMERISDPANRAKKIGILLINLITYKNLAGRRGALEIKLNDESQSTEGYWNTTGKWVYPIALSIIAKPTLDLVIQCRYTEHERASTRICLGPDGSHEHIWKRLMDGPYEMKHISLHDNDHDAAKIGLKLQPERRPSTNSSRYRINRNNNPNFSTSPDSNISRPIKPQLTPETSGTPPNPNNHHRKYSTYDDDLESQYSHVPVNYSPPRSVVDMDYDTSLHNKGSFSSSTGSPTYPPTPPQSSQSINPNSHTSPTNSIFSSPPRKQHTMSSPPPDPAQNPHPKNDGLRFVCQRYVIVNQLRLGRRREENNLLYKGNHILSGLNVIIKEFNSKISWEIETQYLKELASKHLVRWVDKSSNESTREYLSITEYYGRALQLEARKFNNESSRRQIFKSICVAIEWIHSKDVVHLDLNPSNIICKEGKENYKIRICDFETSRQIGEILQVQPILSETQSIRSYDTRYSSSQNQIFQQQLTISYTCPELLLLDYEDSFASNQNNEVEVDFNQDIYSLGLILYFLYSNRTLYGSIEEFHEKLSGFEDRIRKEIEDNRVTDLILSCISINPKERPCIEDVLQNAYFNKSSRGNSGKSFSLDDGCGEEEDLS</sequence>
<accession>A0A9W4SEC1</accession>
<dbReference type="InterPro" id="IPR011009">
    <property type="entry name" value="Kinase-like_dom_sf"/>
</dbReference>
<dbReference type="Proteomes" id="UP001153678">
    <property type="component" value="Unassembled WGS sequence"/>
</dbReference>
<dbReference type="Gene3D" id="1.10.510.10">
    <property type="entry name" value="Transferase(Phosphotransferase) domain 1"/>
    <property type="match status" value="1"/>
</dbReference>